<accession>A0A8S4FCJ5</accession>
<keyword evidence="4" id="KW-1185">Reference proteome</keyword>
<feature type="region of interest" description="Disordered" evidence="2">
    <location>
        <begin position="95"/>
        <end position="124"/>
    </location>
</feature>
<dbReference type="Gene3D" id="1.10.443.10">
    <property type="entry name" value="Intergrase catalytic core"/>
    <property type="match status" value="1"/>
</dbReference>
<feature type="compositionally biased region" description="Polar residues" evidence="2">
    <location>
        <begin position="313"/>
        <end position="331"/>
    </location>
</feature>
<dbReference type="PANTHER" id="PTHR34239">
    <property type="entry name" value="APPLE DOMAIN-CONTAINING PROTEIN"/>
    <property type="match status" value="1"/>
</dbReference>
<keyword evidence="1" id="KW-0233">DNA recombination</keyword>
<dbReference type="PANTHER" id="PTHR34239:SF2">
    <property type="entry name" value="TRANSPOSABLE ELEMENT P TRANSPOSASE_THAP9 CONSERVED DOMAIN-CONTAINING PROTEIN"/>
    <property type="match status" value="1"/>
</dbReference>
<dbReference type="SUPFAM" id="SSF56349">
    <property type="entry name" value="DNA breaking-rejoining enzymes"/>
    <property type="match status" value="1"/>
</dbReference>
<dbReference type="GO" id="GO:0015074">
    <property type="term" value="P:DNA integration"/>
    <property type="evidence" value="ECO:0007669"/>
    <property type="project" value="InterPro"/>
</dbReference>
<dbReference type="InterPro" id="IPR013762">
    <property type="entry name" value="Integrase-like_cat_sf"/>
</dbReference>
<feature type="region of interest" description="Disordered" evidence="2">
    <location>
        <begin position="24"/>
        <end position="49"/>
    </location>
</feature>
<sequence>MSKRTYEERIDYYKNKIKKYMDKDRQKRRRLRLSSSSDDFPENDYRSETLVLDRDQEAIIETMDPPPDLRYDLRAGSAEPPSEDAVDLIIEPTASATEPPPATDPAVADQPTGAEPTTSTTDVDPDILQALGEATDVGPTFGEEIHQTLCQLWQPLLKKGMSKEAKDKILKQYLVPSNCTLLQAPKLNIEVSATANEMVKSRDKKVESAQQQLGAGITAISRALTTLMTTNNKVEAVRVLSDGCRLLCDLHFMETQGRIKMLASGLTKPFLNVIQDSVRDETLFGNNLSEKIKASNTIEKQGMQIRKTPQPPKATTSSHSGPRPSQFQGNWTGPPRYPYPPSRGGAGDSGGRHPVRAARRRRPRPAGRRRRRAGRVPQLVPDADRKYLRFEYIPPGSAKPYTYEFNAMPYGLAIAPRCFTKITKETAPPTAPDTYPGGGAALRLAFSRRGCPPEAIDLMIASFDSGVKINIVDLIKTSGPGRDQPVLYLPYFNDNLDICPATTLVDYISFTKELRSTSSDHLLITVKRPHRNATAQSISRWIKQVLQESGVDAAVFSAHSARHAATSAAHSAGLSLDLIRKTAGWTASSPPPPLQNIINDHCLNKATLPKLFVFPIIVPVNHD</sequence>
<gene>
    <name evidence="3" type="ORF">PLXY2_LOCUS8580</name>
</gene>
<feature type="region of interest" description="Disordered" evidence="2">
    <location>
        <begin position="295"/>
        <end position="377"/>
    </location>
</feature>
<proteinExistence type="predicted"/>
<organism evidence="3 4">
    <name type="scientific">Plutella xylostella</name>
    <name type="common">Diamondback moth</name>
    <name type="synonym">Plutella maculipennis</name>
    <dbReference type="NCBI Taxonomy" id="51655"/>
    <lineage>
        <taxon>Eukaryota</taxon>
        <taxon>Metazoa</taxon>
        <taxon>Ecdysozoa</taxon>
        <taxon>Arthropoda</taxon>
        <taxon>Hexapoda</taxon>
        <taxon>Insecta</taxon>
        <taxon>Pterygota</taxon>
        <taxon>Neoptera</taxon>
        <taxon>Endopterygota</taxon>
        <taxon>Lepidoptera</taxon>
        <taxon>Glossata</taxon>
        <taxon>Ditrysia</taxon>
        <taxon>Yponomeutoidea</taxon>
        <taxon>Plutellidae</taxon>
        <taxon>Plutella</taxon>
    </lineage>
</organism>
<evidence type="ECO:0000313" key="4">
    <source>
        <dbReference type="Proteomes" id="UP000653454"/>
    </source>
</evidence>
<evidence type="ECO:0000313" key="3">
    <source>
        <dbReference type="EMBL" id="CAG9126204.1"/>
    </source>
</evidence>
<reference evidence="3" key="1">
    <citation type="submission" date="2020-11" db="EMBL/GenBank/DDBJ databases">
        <authorList>
            <person name="Whiteford S."/>
        </authorList>
    </citation>
    <scope>NUCLEOTIDE SEQUENCE</scope>
</reference>
<name>A0A8S4FCJ5_PLUXY</name>
<dbReference type="GO" id="GO:0003677">
    <property type="term" value="F:DNA binding"/>
    <property type="evidence" value="ECO:0007669"/>
    <property type="project" value="InterPro"/>
</dbReference>
<protein>
    <submittedName>
        <fullName evidence="3">(diamondback moth) hypothetical protein</fullName>
    </submittedName>
</protein>
<dbReference type="GO" id="GO:0006310">
    <property type="term" value="P:DNA recombination"/>
    <property type="evidence" value="ECO:0007669"/>
    <property type="project" value="UniProtKB-KW"/>
</dbReference>
<evidence type="ECO:0000256" key="2">
    <source>
        <dbReference type="SAM" id="MobiDB-lite"/>
    </source>
</evidence>
<feature type="compositionally biased region" description="Basic residues" evidence="2">
    <location>
        <begin position="353"/>
        <end position="374"/>
    </location>
</feature>
<dbReference type="InterPro" id="IPR011010">
    <property type="entry name" value="DNA_brk_join_enz"/>
</dbReference>
<dbReference type="EMBL" id="CAJHNJ030000032">
    <property type="protein sequence ID" value="CAG9126204.1"/>
    <property type="molecule type" value="Genomic_DNA"/>
</dbReference>
<evidence type="ECO:0000256" key="1">
    <source>
        <dbReference type="ARBA" id="ARBA00023172"/>
    </source>
</evidence>
<comment type="caution">
    <text evidence="3">The sequence shown here is derived from an EMBL/GenBank/DDBJ whole genome shotgun (WGS) entry which is preliminary data.</text>
</comment>
<dbReference type="Proteomes" id="UP000653454">
    <property type="component" value="Unassembled WGS sequence"/>
</dbReference>
<dbReference type="AlphaFoldDB" id="A0A8S4FCJ5"/>